<dbReference type="OrthoDB" id="7837557at2759"/>
<dbReference type="eggNOG" id="ENOG502T73K">
    <property type="taxonomic scope" value="Eukaryota"/>
</dbReference>
<protein>
    <submittedName>
        <fullName evidence="2">Uncharacterized protein</fullName>
    </submittedName>
</protein>
<evidence type="ECO:0000313" key="3">
    <source>
        <dbReference type="Proteomes" id="UP000009192"/>
    </source>
</evidence>
<keyword evidence="3" id="KW-1185">Reference proteome</keyword>
<sequence length="210" mass="23771">MSFADDNPADFDMEMSVNEDLLGEEQEETDQTSSDLAEITTLIKECATQCLNYTESSNRKLSELITAEQKNCSKIVEDKFGLMCALNQPVNINVSTAVKICSMHKEQLQKLNRLFKAEDECAHAYATHCTEAIKATEANALKEGFDEYTDMPHAMLVNRILEMKNQIETIKSKTESLKAKYKKRLAEHQADFNSLLKETATLEKIELESM</sequence>
<evidence type="ECO:0000313" key="2">
    <source>
        <dbReference type="EMBL" id="EDW06070.2"/>
    </source>
</evidence>
<feature type="coiled-coil region" evidence="1">
    <location>
        <begin position="160"/>
        <end position="198"/>
    </location>
</feature>
<dbReference type="EMBL" id="CH933812">
    <property type="protein sequence ID" value="EDW06070.2"/>
    <property type="molecule type" value="Genomic_DNA"/>
</dbReference>
<reference evidence="2 3" key="1">
    <citation type="journal article" date="2007" name="Nature">
        <title>Evolution of genes and genomes on the Drosophila phylogeny.</title>
        <authorList>
            <consortium name="Drosophila 12 Genomes Consortium"/>
            <person name="Clark A.G."/>
            <person name="Eisen M.B."/>
            <person name="Smith D.R."/>
            <person name="Bergman C.M."/>
            <person name="Oliver B."/>
            <person name="Markow T.A."/>
            <person name="Kaufman T.C."/>
            <person name="Kellis M."/>
            <person name="Gelbart W."/>
            <person name="Iyer V.N."/>
            <person name="Pollard D.A."/>
            <person name="Sackton T.B."/>
            <person name="Larracuente A.M."/>
            <person name="Singh N.D."/>
            <person name="Abad J.P."/>
            <person name="Abt D.N."/>
            <person name="Adryan B."/>
            <person name="Aguade M."/>
            <person name="Akashi H."/>
            <person name="Anderson W.W."/>
            <person name="Aquadro C.F."/>
            <person name="Ardell D.H."/>
            <person name="Arguello R."/>
            <person name="Artieri C.G."/>
            <person name="Barbash D.A."/>
            <person name="Barker D."/>
            <person name="Barsanti P."/>
            <person name="Batterham P."/>
            <person name="Batzoglou S."/>
            <person name="Begun D."/>
            <person name="Bhutkar A."/>
            <person name="Blanco E."/>
            <person name="Bosak S.A."/>
            <person name="Bradley R.K."/>
            <person name="Brand A.D."/>
            <person name="Brent M.R."/>
            <person name="Brooks A.N."/>
            <person name="Brown R.H."/>
            <person name="Butlin R.K."/>
            <person name="Caggese C."/>
            <person name="Calvi B.R."/>
            <person name="Bernardo de Carvalho A."/>
            <person name="Caspi A."/>
            <person name="Castrezana S."/>
            <person name="Celniker S.E."/>
            <person name="Chang J.L."/>
            <person name="Chapple C."/>
            <person name="Chatterji S."/>
            <person name="Chinwalla A."/>
            <person name="Civetta A."/>
            <person name="Clifton S.W."/>
            <person name="Comeron J.M."/>
            <person name="Costello J.C."/>
            <person name="Coyne J.A."/>
            <person name="Daub J."/>
            <person name="David R.G."/>
            <person name="Delcher A.L."/>
            <person name="Delehaunty K."/>
            <person name="Do C.B."/>
            <person name="Ebling H."/>
            <person name="Edwards K."/>
            <person name="Eickbush T."/>
            <person name="Evans J.D."/>
            <person name="Filipski A."/>
            <person name="Findeiss S."/>
            <person name="Freyhult E."/>
            <person name="Fulton L."/>
            <person name="Fulton R."/>
            <person name="Garcia A.C."/>
            <person name="Gardiner A."/>
            <person name="Garfield D.A."/>
            <person name="Garvin B.E."/>
            <person name="Gibson G."/>
            <person name="Gilbert D."/>
            <person name="Gnerre S."/>
            <person name="Godfrey J."/>
            <person name="Good R."/>
            <person name="Gotea V."/>
            <person name="Gravely B."/>
            <person name="Greenberg A.J."/>
            <person name="Griffiths-Jones S."/>
            <person name="Gross S."/>
            <person name="Guigo R."/>
            <person name="Gustafson E.A."/>
            <person name="Haerty W."/>
            <person name="Hahn M.W."/>
            <person name="Halligan D.L."/>
            <person name="Halpern A.L."/>
            <person name="Halter G.M."/>
            <person name="Han M.V."/>
            <person name="Heger A."/>
            <person name="Hillier L."/>
            <person name="Hinrichs A.S."/>
            <person name="Holmes I."/>
            <person name="Hoskins R.A."/>
            <person name="Hubisz M.J."/>
            <person name="Hultmark D."/>
            <person name="Huntley M.A."/>
            <person name="Jaffe D.B."/>
            <person name="Jagadeeshan S."/>
            <person name="Jeck W.R."/>
            <person name="Johnson J."/>
            <person name="Jones C.D."/>
            <person name="Jordan W.C."/>
            <person name="Karpen G.H."/>
            <person name="Kataoka E."/>
            <person name="Keightley P.D."/>
            <person name="Kheradpour P."/>
            <person name="Kirkness E.F."/>
            <person name="Koerich L.B."/>
            <person name="Kristiansen K."/>
            <person name="Kudrna D."/>
            <person name="Kulathinal R.J."/>
            <person name="Kumar S."/>
            <person name="Kwok R."/>
            <person name="Lander E."/>
            <person name="Langley C.H."/>
            <person name="Lapoint R."/>
            <person name="Lazzaro B.P."/>
            <person name="Lee S.J."/>
            <person name="Levesque L."/>
            <person name="Li R."/>
            <person name="Lin C.F."/>
            <person name="Lin M.F."/>
            <person name="Lindblad-Toh K."/>
            <person name="Llopart A."/>
            <person name="Long M."/>
            <person name="Low L."/>
            <person name="Lozovsky E."/>
            <person name="Lu J."/>
            <person name="Luo M."/>
            <person name="Machado C.A."/>
            <person name="Makalowski W."/>
            <person name="Marzo M."/>
            <person name="Matsuda M."/>
            <person name="Matzkin L."/>
            <person name="McAllister B."/>
            <person name="McBride C.S."/>
            <person name="McKernan B."/>
            <person name="McKernan K."/>
            <person name="Mendez-Lago M."/>
            <person name="Minx P."/>
            <person name="Mollenhauer M.U."/>
            <person name="Montooth K."/>
            <person name="Mount S.M."/>
            <person name="Mu X."/>
            <person name="Myers E."/>
            <person name="Negre B."/>
            <person name="Newfeld S."/>
            <person name="Nielsen R."/>
            <person name="Noor M.A."/>
            <person name="O'Grady P."/>
            <person name="Pachter L."/>
            <person name="Papaceit M."/>
            <person name="Parisi M.J."/>
            <person name="Parisi M."/>
            <person name="Parts L."/>
            <person name="Pedersen J.S."/>
            <person name="Pesole G."/>
            <person name="Phillippy A.M."/>
            <person name="Ponting C.P."/>
            <person name="Pop M."/>
            <person name="Porcelli D."/>
            <person name="Powell J.R."/>
            <person name="Prohaska S."/>
            <person name="Pruitt K."/>
            <person name="Puig M."/>
            <person name="Quesneville H."/>
            <person name="Ram K.R."/>
            <person name="Rand D."/>
            <person name="Rasmussen M.D."/>
            <person name="Reed L.K."/>
            <person name="Reenan R."/>
            <person name="Reily A."/>
            <person name="Remington K.A."/>
            <person name="Rieger T.T."/>
            <person name="Ritchie M.G."/>
            <person name="Robin C."/>
            <person name="Rogers Y.H."/>
            <person name="Rohde C."/>
            <person name="Rozas J."/>
            <person name="Rubenfield M.J."/>
            <person name="Ruiz A."/>
            <person name="Russo S."/>
            <person name="Salzberg S.L."/>
            <person name="Sanchez-Gracia A."/>
            <person name="Saranga D.J."/>
            <person name="Sato H."/>
            <person name="Schaeffer S.W."/>
            <person name="Schatz M.C."/>
            <person name="Schlenke T."/>
            <person name="Schwartz R."/>
            <person name="Segarra C."/>
            <person name="Singh R.S."/>
            <person name="Sirot L."/>
            <person name="Sirota M."/>
            <person name="Sisneros N.B."/>
            <person name="Smith C.D."/>
            <person name="Smith T.F."/>
            <person name="Spieth J."/>
            <person name="Stage D.E."/>
            <person name="Stark A."/>
            <person name="Stephan W."/>
            <person name="Strausberg R.L."/>
            <person name="Strempel S."/>
            <person name="Sturgill D."/>
            <person name="Sutton G."/>
            <person name="Sutton G.G."/>
            <person name="Tao W."/>
            <person name="Teichmann S."/>
            <person name="Tobari Y.N."/>
            <person name="Tomimura Y."/>
            <person name="Tsolas J.M."/>
            <person name="Valente V.L."/>
            <person name="Venter E."/>
            <person name="Venter J.C."/>
            <person name="Vicario S."/>
            <person name="Vieira F.G."/>
            <person name="Vilella A.J."/>
            <person name="Villasante A."/>
            <person name="Walenz B."/>
            <person name="Wang J."/>
            <person name="Wasserman M."/>
            <person name="Watts T."/>
            <person name="Wilson D."/>
            <person name="Wilson R.K."/>
            <person name="Wing R.A."/>
            <person name="Wolfner M.F."/>
            <person name="Wong A."/>
            <person name="Wong G.K."/>
            <person name="Wu C.I."/>
            <person name="Wu G."/>
            <person name="Yamamoto D."/>
            <person name="Yang H.P."/>
            <person name="Yang S.P."/>
            <person name="Yorke J.A."/>
            <person name="Yoshida K."/>
            <person name="Zdobnov E."/>
            <person name="Zhang P."/>
            <person name="Zhang Y."/>
            <person name="Zimin A.V."/>
            <person name="Baldwin J."/>
            <person name="Abdouelleil A."/>
            <person name="Abdulkadir J."/>
            <person name="Abebe A."/>
            <person name="Abera B."/>
            <person name="Abreu J."/>
            <person name="Acer S.C."/>
            <person name="Aftuck L."/>
            <person name="Alexander A."/>
            <person name="An P."/>
            <person name="Anderson E."/>
            <person name="Anderson S."/>
            <person name="Arachi H."/>
            <person name="Azer M."/>
            <person name="Bachantsang P."/>
            <person name="Barry A."/>
            <person name="Bayul T."/>
            <person name="Berlin A."/>
            <person name="Bessette D."/>
            <person name="Bloom T."/>
            <person name="Blye J."/>
            <person name="Boguslavskiy L."/>
            <person name="Bonnet C."/>
            <person name="Boukhgalter B."/>
            <person name="Bourzgui I."/>
            <person name="Brown A."/>
            <person name="Cahill P."/>
            <person name="Channer S."/>
            <person name="Cheshatsang Y."/>
            <person name="Chuda L."/>
            <person name="Citroen M."/>
            <person name="Collymore A."/>
            <person name="Cooke P."/>
            <person name="Costello M."/>
            <person name="D'Aco K."/>
            <person name="Daza R."/>
            <person name="De Haan G."/>
            <person name="DeGray S."/>
            <person name="DeMaso C."/>
            <person name="Dhargay N."/>
            <person name="Dooley K."/>
            <person name="Dooley E."/>
            <person name="Doricent M."/>
            <person name="Dorje P."/>
            <person name="Dorjee K."/>
            <person name="Dupes A."/>
            <person name="Elong R."/>
            <person name="Falk J."/>
            <person name="Farina A."/>
            <person name="Faro S."/>
            <person name="Ferguson D."/>
            <person name="Fisher S."/>
            <person name="Foley C.D."/>
            <person name="Franke A."/>
            <person name="Friedrich D."/>
            <person name="Gadbois L."/>
            <person name="Gearin G."/>
            <person name="Gearin C.R."/>
            <person name="Giannoukos G."/>
            <person name="Goode T."/>
            <person name="Graham J."/>
            <person name="Grandbois E."/>
            <person name="Grewal S."/>
            <person name="Gyaltsen K."/>
            <person name="Hafez N."/>
            <person name="Hagos B."/>
            <person name="Hall J."/>
            <person name="Henson C."/>
            <person name="Hollinger A."/>
            <person name="Honan T."/>
            <person name="Huard M.D."/>
            <person name="Hughes L."/>
            <person name="Hurhula B."/>
            <person name="Husby M.E."/>
            <person name="Kamat A."/>
            <person name="Kanga B."/>
            <person name="Kashin S."/>
            <person name="Khazanovich D."/>
            <person name="Kisner P."/>
            <person name="Lance K."/>
            <person name="Lara M."/>
            <person name="Lee W."/>
            <person name="Lennon N."/>
            <person name="Letendre F."/>
            <person name="LeVine R."/>
            <person name="Lipovsky A."/>
            <person name="Liu X."/>
            <person name="Liu J."/>
            <person name="Liu S."/>
            <person name="Lokyitsang T."/>
            <person name="Lokyitsang Y."/>
            <person name="Lubonja R."/>
            <person name="Lui A."/>
            <person name="MacDonald P."/>
            <person name="Magnisalis V."/>
            <person name="Maru K."/>
            <person name="Matthews C."/>
            <person name="McCusker W."/>
            <person name="McDonough S."/>
            <person name="Mehta T."/>
            <person name="Meldrim J."/>
            <person name="Meneus L."/>
            <person name="Mihai O."/>
            <person name="Mihalev A."/>
            <person name="Mihova T."/>
            <person name="Mittelman R."/>
            <person name="Mlenga V."/>
            <person name="Montmayeur A."/>
            <person name="Mulrain L."/>
            <person name="Navidi A."/>
            <person name="Naylor J."/>
            <person name="Negash T."/>
            <person name="Nguyen T."/>
            <person name="Nguyen N."/>
            <person name="Nicol R."/>
            <person name="Norbu C."/>
            <person name="Norbu N."/>
            <person name="Novod N."/>
            <person name="O'Neill B."/>
            <person name="Osman S."/>
            <person name="Markiewicz E."/>
            <person name="Oyono O.L."/>
            <person name="Patti C."/>
            <person name="Phunkhang P."/>
            <person name="Pierre F."/>
            <person name="Priest M."/>
            <person name="Raghuraman S."/>
            <person name="Rege F."/>
            <person name="Reyes R."/>
            <person name="Rise C."/>
            <person name="Rogov P."/>
            <person name="Ross K."/>
            <person name="Ryan E."/>
            <person name="Settipalli S."/>
            <person name="Shea T."/>
            <person name="Sherpa N."/>
            <person name="Shi L."/>
            <person name="Shih D."/>
            <person name="Sparrow T."/>
            <person name="Spaulding J."/>
            <person name="Stalker J."/>
            <person name="Stange-Thomann N."/>
            <person name="Stavropoulos S."/>
            <person name="Stone C."/>
            <person name="Strader C."/>
            <person name="Tesfaye S."/>
            <person name="Thomson T."/>
            <person name="Thoulutsang Y."/>
            <person name="Thoulutsang D."/>
            <person name="Topham K."/>
            <person name="Topping I."/>
            <person name="Tsamla T."/>
            <person name="Vassiliev H."/>
            <person name="Vo A."/>
            <person name="Wangchuk T."/>
            <person name="Wangdi T."/>
            <person name="Weiand M."/>
            <person name="Wilkinson J."/>
            <person name="Wilson A."/>
            <person name="Yadav S."/>
            <person name="Young G."/>
            <person name="Yu Q."/>
            <person name="Zembek L."/>
            <person name="Zhong D."/>
            <person name="Zimmer A."/>
            <person name="Zwirko Z."/>
            <person name="Jaffe D.B."/>
            <person name="Alvarez P."/>
            <person name="Brockman W."/>
            <person name="Butler J."/>
            <person name="Chin C."/>
            <person name="Gnerre S."/>
            <person name="Grabherr M."/>
            <person name="Kleber M."/>
            <person name="Mauceli E."/>
            <person name="MacCallum I."/>
        </authorList>
    </citation>
    <scope>NUCLEOTIDE SEQUENCE [LARGE SCALE GENOMIC DNA]</scope>
    <source>
        <strain evidence="3">Tucson 15081-1352.22</strain>
    </source>
</reference>
<dbReference type="AlphaFoldDB" id="B4L6S4"/>
<keyword evidence="1" id="KW-0175">Coiled coil</keyword>
<gene>
    <name evidence="2" type="primary">Dmoj\GI16118</name>
    <name evidence="2" type="ORF">Dmoj_GI16118</name>
</gene>
<accession>B4L6S4</accession>
<dbReference type="Proteomes" id="UP000009192">
    <property type="component" value="Unassembled WGS sequence"/>
</dbReference>
<name>B4L6S4_DROMO</name>
<dbReference type="InParanoid" id="B4L6S4"/>
<organism evidence="2 3">
    <name type="scientific">Drosophila mojavensis</name>
    <name type="common">Fruit fly</name>
    <dbReference type="NCBI Taxonomy" id="7230"/>
    <lineage>
        <taxon>Eukaryota</taxon>
        <taxon>Metazoa</taxon>
        <taxon>Ecdysozoa</taxon>
        <taxon>Arthropoda</taxon>
        <taxon>Hexapoda</taxon>
        <taxon>Insecta</taxon>
        <taxon>Pterygota</taxon>
        <taxon>Neoptera</taxon>
        <taxon>Endopterygota</taxon>
        <taxon>Diptera</taxon>
        <taxon>Brachycera</taxon>
        <taxon>Muscomorpha</taxon>
        <taxon>Ephydroidea</taxon>
        <taxon>Drosophilidae</taxon>
        <taxon>Drosophila</taxon>
    </lineage>
</organism>
<proteinExistence type="predicted"/>
<evidence type="ECO:0000256" key="1">
    <source>
        <dbReference type="SAM" id="Coils"/>
    </source>
</evidence>
<dbReference type="HOGENOM" id="CLU_1220811_0_0_1"/>
<dbReference type="KEGG" id="dmo:Dmoj_GI16118"/>